<dbReference type="PROSITE" id="PS50294">
    <property type="entry name" value="WD_REPEATS_REGION"/>
    <property type="match status" value="1"/>
</dbReference>
<evidence type="ECO:0000256" key="4">
    <source>
        <dbReference type="ARBA" id="ARBA00022737"/>
    </source>
</evidence>
<accession>A0AAQ4PFX0</accession>
<evidence type="ECO:0000256" key="7">
    <source>
        <dbReference type="PROSITE-ProRule" id="PRU00221"/>
    </source>
</evidence>
<dbReference type="InterPro" id="IPR057411">
    <property type="entry name" value="TPR_IFT122"/>
</dbReference>
<evidence type="ECO:0000256" key="2">
    <source>
        <dbReference type="ARBA" id="ARBA00019442"/>
    </source>
</evidence>
<dbReference type="Pfam" id="PF25144">
    <property type="entry name" value="Zn_ribbon_IFT122"/>
    <property type="match status" value="1"/>
</dbReference>
<dbReference type="GO" id="GO:0061512">
    <property type="term" value="P:protein localization to cilium"/>
    <property type="evidence" value="ECO:0007669"/>
    <property type="project" value="TreeGrafter"/>
</dbReference>
<feature type="domain" description="IFT122 first beta-propeller" evidence="9">
    <location>
        <begin position="2"/>
        <end position="190"/>
    </location>
</feature>
<reference evidence="12" key="3">
    <citation type="submission" date="2025-09" db="UniProtKB">
        <authorList>
            <consortium name="Ensembl"/>
        </authorList>
    </citation>
    <scope>IDENTIFICATION</scope>
</reference>
<dbReference type="GO" id="GO:0030991">
    <property type="term" value="C:intraciliary transport particle A"/>
    <property type="evidence" value="ECO:0007669"/>
    <property type="project" value="TreeGrafter"/>
</dbReference>
<dbReference type="GO" id="GO:1905515">
    <property type="term" value="P:non-motile cilium assembly"/>
    <property type="evidence" value="ECO:0007669"/>
    <property type="project" value="TreeGrafter"/>
</dbReference>
<dbReference type="Pfam" id="PF25295">
    <property type="entry name" value="TPR_IFT122"/>
    <property type="match status" value="1"/>
</dbReference>
<reference evidence="12 13" key="1">
    <citation type="journal article" date="2021" name="G3 (Bethesda)">
        <title>Improved contiguity of the threespine stickleback genome using long-read sequencing.</title>
        <authorList>
            <person name="Nath S."/>
            <person name="Shaw D.E."/>
            <person name="White M.A."/>
        </authorList>
    </citation>
    <scope>NUCLEOTIDE SEQUENCE [LARGE SCALE GENOMIC DNA]</scope>
    <source>
        <strain evidence="12 13">Lake Benthic</strain>
    </source>
</reference>
<evidence type="ECO:0000259" key="11">
    <source>
        <dbReference type="Pfam" id="PF25295"/>
    </source>
</evidence>
<keyword evidence="4" id="KW-0677">Repeat</keyword>
<dbReference type="FunFam" id="1.25.40.470:FF:000005">
    <property type="entry name" value="Intraflagellar transport protein 122 homolog"/>
    <property type="match status" value="1"/>
</dbReference>
<evidence type="ECO:0000256" key="3">
    <source>
        <dbReference type="ARBA" id="ARBA00022574"/>
    </source>
</evidence>
<keyword evidence="6" id="KW-0966">Cell projection</keyword>
<organism evidence="12 13">
    <name type="scientific">Gasterosteus aculeatus aculeatus</name>
    <name type="common">three-spined stickleback</name>
    <dbReference type="NCBI Taxonomy" id="481459"/>
    <lineage>
        <taxon>Eukaryota</taxon>
        <taxon>Metazoa</taxon>
        <taxon>Chordata</taxon>
        <taxon>Craniata</taxon>
        <taxon>Vertebrata</taxon>
        <taxon>Euteleostomi</taxon>
        <taxon>Actinopterygii</taxon>
        <taxon>Neopterygii</taxon>
        <taxon>Teleostei</taxon>
        <taxon>Neoteleostei</taxon>
        <taxon>Acanthomorphata</taxon>
        <taxon>Eupercaria</taxon>
        <taxon>Perciformes</taxon>
        <taxon>Cottioidei</taxon>
        <taxon>Gasterosteales</taxon>
        <taxon>Gasterosteidae</taxon>
        <taxon>Gasterosteus</taxon>
    </lineage>
</organism>
<reference evidence="12" key="2">
    <citation type="submission" date="2025-08" db="UniProtKB">
        <authorList>
            <consortium name="Ensembl"/>
        </authorList>
    </citation>
    <scope>IDENTIFICATION</scope>
</reference>
<evidence type="ECO:0000256" key="1">
    <source>
        <dbReference type="ARBA" id="ARBA00004120"/>
    </source>
</evidence>
<dbReference type="InterPro" id="IPR036322">
    <property type="entry name" value="WD40_repeat_dom_sf"/>
</dbReference>
<keyword evidence="3 7" id="KW-0853">WD repeat</keyword>
<dbReference type="GO" id="GO:0097730">
    <property type="term" value="C:non-motile cilium"/>
    <property type="evidence" value="ECO:0007669"/>
    <property type="project" value="TreeGrafter"/>
</dbReference>
<dbReference type="Gene3D" id="1.25.40.470">
    <property type="match status" value="1"/>
</dbReference>
<evidence type="ECO:0000256" key="6">
    <source>
        <dbReference type="ARBA" id="ARBA00023273"/>
    </source>
</evidence>
<feature type="domain" description="IFT122 second beta-propeller" evidence="8">
    <location>
        <begin position="226"/>
        <end position="478"/>
    </location>
</feature>
<dbReference type="Ensembl" id="ENSGACT00000029768.1">
    <property type="protein sequence ID" value="ENSGACP00000036828.1"/>
    <property type="gene ID" value="ENSGACG00000036717.1"/>
</dbReference>
<keyword evidence="5" id="KW-0969">Cilium</keyword>
<dbReference type="SUPFAM" id="SSF50978">
    <property type="entry name" value="WD40 repeat-like"/>
    <property type="match status" value="1"/>
</dbReference>
<dbReference type="Gene3D" id="2.130.10.10">
    <property type="entry name" value="YVTN repeat-like/Quinoprotein amine dehydrogenase"/>
    <property type="match status" value="2"/>
</dbReference>
<dbReference type="InterPro" id="IPR056153">
    <property type="entry name" value="Beta-prop_IFT122_1st"/>
</dbReference>
<dbReference type="GeneTree" id="ENSGT00390000001016"/>
<dbReference type="InterPro" id="IPR056152">
    <property type="entry name" value="Beta-prop_IFT122_2nd"/>
</dbReference>
<dbReference type="PANTHER" id="PTHR12764:SF4">
    <property type="entry name" value="INTRAFLAGELLAR TRANSPORT PROTEIN 122 HOMOLOG"/>
    <property type="match status" value="1"/>
</dbReference>
<dbReference type="InterPro" id="IPR039857">
    <property type="entry name" value="Ift122/121"/>
</dbReference>
<dbReference type="Proteomes" id="UP000007635">
    <property type="component" value="Chromosome XII"/>
</dbReference>
<dbReference type="SMART" id="SM00320">
    <property type="entry name" value="WD40"/>
    <property type="match status" value="6"/>
</dbReference>
<sequence>MRAVLAWKETIRDQCIYDLAFKPDGSQLIIAAGLRVLVYDVADGTIIQPLKGHKDTVYCVAYAKDGKRFASGSADKSIIIWTSKLEGILRYTHNDSIQCVAYNPVTHQLASCSSGDFGLWSPEQKSVNKHKVSSKITCCGWTNDGQYLALGMMNGVVSIRNKNGEEKVKIERPGGSSSPIWSIVWNPSKLREERELAAGTFSRFYCVLGCQDGTIACYQLIFSTVHGLYKDRYAYRDSMTDVIVQHLITEQKVRIKCRELVKKIAIYRNRLAIQLPERIVIYELYSDDSSDMHYRIKERICRKFECNLLVACSQHIILCQEKRLQSLSFTSVKEKEWVMESLIRYIKVIGGSPGREGLLVGLKNGAILKIFVDNPFPITLLKLSTSVRCLDMSASRSKLAVVDEHNTLLVYDIVSKELLFQEPNANSVAWNTQCEDMLCFSGNGYLNIKASNFPVHQQKMQGFMVGYNGSKIFCLHVYCNVIRGGSAPMYQYLERKMYKEAYQIACLGVTDSDWRDLATDALEGLDFDTAKKAFIRIRDLRYLELINSIEDFVGATDPKSSRILMTKQADWARSSKEPRAAAEMYLSAGEHLKAIDLIGEHGWEDMLIDIARKLDKAERELLAKCALHFKRLKHHGYASETYSKMGDLQALVQLHVETCHWEEAFSLVEKHPQFKNHVFVPYAQWLAEHDRFEEAQKAFHKAGRQNEAVKVLEQLTHNAVVENRFNDAGYYYWMLSMQCMDIARDQRDEMLKKFERFQHLAELYHVYRSIQRYTDEPFSSHMPETLFNICRFLLNNLAKDVPPGISKVNTLYALAKQSRRLGAYKLARYSYEKLQELHVPSRFQDSVELGSLNIRSKPFHDSEGMMCYRCSTNNPLLNSQGSVCINCRQPFIYSASSYEVLPLVQFYLEEGVGDEEAVSLIDLEVPPADRRDAQLQTLRMNEGLDDAEEDPFTAKMSFEQGGSTFVPVKVGRPALRSMSRRDVLIKRWPRPLNWEYFRSLLPDVSITMCPTCFKMFHSEDYELLVLQHNCCPYCRRPIDEQN</sequence>
<proteinExistence type="predicted"/>
<evidence type="ECO:0000259" key="8">
    <source>
        <dbReference type="Pfam" id="PF23377"/>
    </source>
</evidence>
<dbReference type="GO" id="GO:0035721">
    <property type="term" value="P:intraciliary retrograde transport"/>
    <property type="evidence" value="ECO:0007669"/>
    <property type="project" value="TreeGrafter"/>
</dbReference>
<dbReference type="InterPro" id="IPR001680">
    <property type="entry name" value="WD40_rpt"/>
</dbReference>
<protein>
    <recommendedName>
        <fullName evidence="2">Intraflagellar transport protein 122 homolog</fullName>
    </recommendedName>
</protein>
<dbReference type="AlphaFoldDB" id="A0AAQ4PFX0"/>
<evidence type="ECO:0000259" key="10">
    <source>
        <dbReference type="Pfam" id="PF25144"/>
    </source>
</evidence>
<comment type="subcellular location">
    <subcellularLocation>
        <location evidence="1">Cytoplasm</location>
        <location evidence="1">Cytoskeleton</location>
        <location evidence="1">Cilium basal body</location>
    </subcellularLocation>
</comment>
<keyword evidence="13" id="KW-1185">Reference proteome</keyword>
<evidence type="ECO:0000256" key="5">
    <source>
        <dbReference type="ARBA" id="ARBA00023069"/>
    </source>
</evidence>
<feature type="domain" description="Intraflagellar transport protein 122 homolog TPR" evidence="11">
    <location>
        <begin position="549"/>
        <end position="809"/>
    </location>
</feature>
<evidence type="ECO:0000259" key="9">
    <source>
        <dbReference type="Pfam" id="PF23381"/>
    </source>
</evidence>
<dbReference type="PANTHER" id="PTHR12764">
    <property type="entry name" value="WD REPEAT DOMAIN-RELATED"/>
    <property type="match status" value="1"/>
</dbReference>
<dbReference type="Pfam" id="PF23381">
    <property type="entry name" value="Beta-prop_IFT122_1st"/>
    <property type="match status" value="1"/>
</dbReference>
<feature type="repeat" description="WD" evidence="7">
    <location>
        <begin position="50"/>
        <end position="81"/>
    </location>
</feature>
<dbReference type="Pfam" id="PF25143">
    <property type="entry name" value="Zn_ribbon_IFT122_C"/>
    <property type="match status" value="1"/>
</dbReference>
<dbReference type="InterPro" id="IPR056838">
    <property type="entry name" value="Zn_ribbon_IFT122"/>
</dbReference>
<evidence type="ECO:0000313" key="13">
    <source>
        <dbReference type="Proteomes" id="UP000007635"/>
    </source>
</evidence>
<feature type="domain" description="IFT122 zinc ribbon" evidence="10">
    <location>
        <begin position="866"/>
        <end position="904"/>
    </location>
</feature>
<evidence type="ECO:0000313" key="12">
    <source>
        <dbReference type="Ensembl" id="ENSGACP00000036828.1"/>
    </source>
</evidence>
<dbReference type="PROSITE" id="PS50082">
    <property type="entry name" value="WD_REPEATS_2"/>
    <property type="match status" value="1"/>
</dbReference>
<dbReference type="Pfam" id="PF23377">
    <property type="entry name" value="Beta-prop_IFT122_2nd"/>
    <property type="match status" value="1"/>
</dbReference>
<name>A0AAQ4PFX0_GASAC</name>
<dbReference type="InterPro" id="IPR015943">
    <property type="entry name" value="WD40/YVTN_repeat-like_dom_sf"/>
</dbReference>